<protein>
    <submittedName>
        <fullName evidence="2">Uncharacterized protein</fullName>
    </submittedName>
</protein>
<accession>A0A645GK92</accession>
<comment type="caution">
    <text evidence="2">The sequence shown here is derived from an EMBL/GenBank/DDBJ whole genome shotgun (WGS) entry which is preliminary data.</text>
</comment>
<dbReference type="AlphaFoldDB" id="A0A645GK92"/>
<proteinExistence type="predicted"/>
<evidence type="ECO:0000313" key="2">
    <source>
        <dbReference type="EMBL" id="MPN26282.1"/>
    </source>
</evidence>
<reference evidence="2" key="1">
    <citation type="submission" date="2019-08" db="EMBL/GenBank/DDBJ databases">
        <authorList>
            <person name="Kucharzyk K."/>
            <person name="Murdoch R.W."/>
            <person name="Higgins S."/>
            <person name="Loffler F."/>
        </authorList>
    </citation>
    <scope>NUCLEOTIDE SEQUENCE</scope>
</reference>
<organism evidence="2">
    <name type="scientific">bioreactor metagenome</name>
    <dbReference type="NCBI Taxonomy" id="1076179"/>
    <lineage>
        <taxon>unclassified sequences</taxon>
        <taxon>metagenomes</taxon>
        <taxon>ecological metagenomes</taxon>
    </lineage>
</organism>
<feature type="region of interest" description="Disordered" evidence="1">
    <location>
        <begin position="1"/>
        <end position="50"/>
    </location>
</feature>
<sequence length="121" mass="14105">MQHEEHANIVEHQARDHFARAELDLEQRRNQHHDAANHRRNQHAEHRVPAGVHVDVDAAERGDKPANHHDAFAREVELVARKHYADREAGKDGRNHGRENRIEPLRIEARNATLERDQRAD</sequence>
<dbReference type="EMBL" id="VSSQ01075755">
    <property type="protein sequence ID" value="MPN26282.1"/>
    <property type="molecule type" value="Genomic_DNA"/>
</dbReference>
<feature type="region of interest" description="Disordered" evidence="1">
    <location>
        <begin position="85"/>
        <end position="121"/>
    </location>
</feature>
<name>A0A645GK92_9ZZZZ</name>
<gene>
    <name evidence="2" type="ORF">SDC9_173706</name>
</gene>
<evidence type="ECO:0000256" key="1">
    <source>
        <dbReference type="SAM" id="MobiDB-lite"/>
    </source>
</evidence>